<dbReference type="Pfam" id="PF01431">
    <property type="entry name" value="Peptidase_M13"/>
    <property type="match status" value="1"/>
</dbReference>
<dbReference type="Proteomes" id="UP000001593">
    <property type="component" value="Unassembled WGS sequence"/>
</dbReference>
<dbReference type="InterPro" id="IPR000718">
    <property type="entry name" value="Peptidase_M13"/>
</dbReference>
<name>A7SWD6_NEMVE</name>
<feature type="signal peptide" evidence="7">
    <location>
        <begin position="1"/>
        <end position="19"/>
    </location>
</feature>
<keyword evidence="11" id="KW-1185">Reference proteome</keyword>
<dbReference type="InterPro" id="IPR008753">
    <property type="entry name" value="Peptidase_M13_N"/>
</dbReference>
<evidence type="ECO:0000256" key="1">
    <source>
        <dbReference type="ARBA" id="ARBA00001947"/>
    </source>
</evidence>
<feature type="domain" description="Peptidase M13 C-terminal" evidence="8">
    <location>
        <begin position="491"/>
        <end position="691"/>
    </location>
</feature>
<dbReference type="PRINTS" id="PR00786">
    <property type="entry name" value="NEPRILYSIN"/>
</dbReference>
<dbReference type="CDD" id="cd08662">
    <property type="entry name" value="M13"/>
    <property type="match status" value="1"/>
</dbReference>
<dbReference type="Gene3D" id="3.40.390.10">
    <property type="entry name" value="Collagenase (Catalytic Domain)"/>
    <property type="match status" value="1"/>
</dbReference>
<evidence type="ECO:0008006" key="12">
    <source>
        <dbReference type="Google" id="ProtNLM"/>
    </source>
</evidence>
<protein>
    <recommendedName>
        <fullName evidence="12">Endothelin-converting enzyme 1</fullName>
    </recommendedName>
</protein>
<evidence type="ECO:0000256" key="2">
    <source>
        <dbReference type="ARBA" id="ARBA00022670"/>
    </source>
</evidence>
<evidence type="ECO:0000256" key="3">
    <source>
        <dbReference type="ARBA" id="ARBA00022723"/>
    </source>
</evidence>
<dbReference type="AlphaFoldDB" id="A7SWD6"/>
<dbReference type="eggNOG" id="KOG3624">
    <property type="taxonomic scope" value="Eukaryota"/>
</dbReference>
<evidence type="ECO:0000256" key="7">
    <source>
        <dbReference type="SAM" id="SignalP"/>
    </source>
</evidence>
<dbReference type="Pfam" id="PF05649">
    <property type="entry name" value="Peptidase_M13_N"/>
    <property type="match status" value="1"/>
</dbReference>
<dbReference type="Gene3D" id="1.10.1380.10">
    <property type="entry name" value="Neutral endopeptidase , domain2"/>
    <property type="match status" value="1"/>
</dbReference>
<dbReference type="InParanoid" id="A7SWD6"/>
<evidence type="ECO:0000259" key="9">
    <source>
        <dbReference type="Pfam" id="PF05649"/>
    </source>
</evidence>
<feature type="chain" id="PRO_5002712356" description="Endothelin-converting enzyme 1" evidence="7">
    <location>
        <begin position="20"/>
        <end position="693"/>
    </location>
</feature>
<evidence type="ECO:0000256" key="6">
    <source>
        <dbReference type="ARBA" id="ARBA00023049"/>
    </source>
</evidence>
<evidence type="ECO:0000313" key="11">
    <source>
        <dbReference type="Proteomes" id="UP000001593"/>
    </source>
</evidence>
<dbReference type="PhylomeDB" id="A7SWD6"/>
<reference evidence="10 11" key="1">
    <citation type="journal article" date="2007" name="Science">
        <title>Sea anemone genome reveals ancestral eumetazoan gene repertoire and genomic organization.</title>
        <authorList>
            <person name="Putnam N.H."/>
            <person name="Srivastava M."/>
            <person name="Hellsten U."/>
            <person name="Dirks B."/>
            <person name="Chapman J."/>
            <person name="Salamov A."/>
            <person name="Terry A."/>
            <person name="Shapiro H."/>
            <person name="Lindquist E."/>
            <person name="Kapitonov V.V."/>
            <person name="Jurka J."/>
            <person name="Genikhovich G."/>
            <person name="Grigoriev I.V."/>
            <person name="Lucas S.M."/>
            <person name="Steele R.E."/>
            <person name="Finnerty J.R."/>
            <person name="Technau U."/>
            <person name="Martindale M.Q."/>
            <person name="Rokhsar D.S."/>
        </authorList>
    </citation>
    <scope>NUCLEOTIDE SEQUENCE [LARGE SCALE GENOMIC DNA]</scope>
    <source>
        <strain evidence="11">CH2 X CH6</strain>
    </source>
</reference>
<keyword evidence="5" id="KW-0862">Zinc</keyword>
<feature type="domain" description="Peptidase M13 N-terminal" evidence="9">
    <location>
        <begin position="46"/>
        <end position="399"/>
    </location>
</feature>
<dbReference type="SUPFAM" id="SSF55486">
    <property type="entry name" value="Metalloproteases ('zincins'), catalytic domain"/>
    <property type="match status" value="1"/>
</dbReference>
<keyword evidence="7" id="KW-0732">Signal</keyword>
<comment type="cofactor">
    <cofactor evidence="1">
        <name>Zn(2+)</name>
        <dbReference type="ChEBI" id="CHEBI:29105"/>
    </cofactor>
</comment>
<evidence type="ECO:0000256" key="5">
    <source>
        <dbReference type="ARBA" id="ARBA00022833"/>
    </source>
</evidence>
<dbReference type="InterPro" id="IPR018497">
    <property type="entry name" value="Peptidase_M13_C"/>
</dbReference>
<keyword evidence="2" id="KW-0645">Protease</keyword>
<keyword evidence="4" id="KW-0378">Hydrolase</keyword>
<accession>A7SWD6</accession>
<organism evidence="10 11">
    <name type="scientific">Nematostella vectensis</name>
    <name type="common">Starlet sea anemone</name>
    <dbReference type="NCBI Taxonomy" id="45351"/>
    <lineage>
        <taxon>Eukaryota</taxon>
        <taxon>Metazoa</taxon>
        <taxon>Cnidaria</taxon>
        <taxon>Anthozoa</taxon>
        <taxon>Hexacorallia</taxon>
        <taxon>Actiniaria</taxon>
        <taxon>Edwardsiidae</taxon>
        <taxon>Nematostella</taxon>
    </lineage>
</organism>
<dbReference type="PANTHER" id="PTHR11733:SF240">
    <property type="entry name" value="GH14155P-RELATED"/>
    <property type="match status" value="1"/>
</dbReference>
<dbReference type="GO" id="GO:0005886">
    <property type="term" value="C:plasma membrane"/>
    <property type="evidence" value="ECO:0000318"/>
    <property type="project" value="GO_Central"/>
</dbReference>
<dbReference type="GO" id="GO:0046872">
    <property type="term" value="F:metal ion binding"/>
    <property type="evidence" value="ECO:0007669"/>
    <property type="project" value="UniProtKB-KW"/>
</dbReference>
<evidence type="ECO:0000313" key="10">
    <source>
        <dbReference type="EMBL" id="EDO31995.1"/>
    </source>
</evidence>
<dbReference type="OMA" id="PEKTQFY"/>
<dbReference type="PROSITE" id="PS51885">
    <property type="entry name" value="NEPRILYSIN"/>
    <property type="match status" value="1"/>
</dbReference>
<dbReference type="InterPro" id="IPR024079">
    <property type="entry name" value="MetalloPept_cat_dom_sf"/>
</dbReference>
<dbReference type="GO" id="GO:0016485">
    <property type="term" value="P:protein processing"/>
    <property type="evidence" value="ECO:0000318"/>
    <property type="project" value="GO_Central"/>
</dbReference>
<evidence type="ECO:0000259" key="8">
    <source>
        <dbReference type="Pfam" id="PF01431"/>
    </source>
</evidence>
<dbReference type="EMBL" id="DS469857">
    <property type="protein sequence ID" value="EDO31995.1"/>
    <property type="molecule type" value="Genomic_DNA"/>
</dbReference>
<dbReference type="InterPro" id="IPR042089">
    <property type="entry name" value="Peptidase_M13_dom_2"/>
</dbReference>
<keyword evidence="6" id="KW-0482">Metalloprotease</keyword>
<dbReference type="HOGENOM" id="CLU_006187_8_0_1"/>
<sequence>MGLGWRFVLLVALVALSEGQSSDRMDAQVCYTANCNATANDTLEQPCNNFYRYACGGWIRSHPLTNGQVSADRYEKLREENEEFVKGFIKNAKARAEYQQVSAVQKLFKYYDSCMNMIKLDRLDAAPLTALLQDYAPSKLLQPDWNGDDWDLESSVARLVKELGAKSLFEVKVELDADNSSFYFISLKQPSKFSIPRHQLSQKAAGKEARNKLLGLMKNITNALGADQVALAKWLPQVIRFERRLEKAALPDNSITTEVMSIRDFQLLVDPISSSSNLQIDWQNLLQEIFSDTQYQITSNTKIIVNGLRYFKKMIKYLKKTPKQTIANYLTWKLAQDFHLKLGQRFSGIHKHYQTSIGGLWAQGDRQEKCMEELSSLQGFAMPLTRIFVDKKFQQGNKKWLSTWRPADRYGGNKEKANKDKANALMEVIGYPDWIMNNTLMNTMFDDIDINPSTYFENTISLVKSWVKRQYQKAGKPKNPQEWTMSPVEINAQYEDSYNRMVFPVAILQPPFYDSRYNGAVNFGGIGSVIGHELTHGFDDSGKRYDSKGSQVEWWTDITSDEFKTRADCLVSQYGSFTFNGKNVDGNRTLSENIADNGGLKQAYKAYMSWVGEYGEEQMLPELGLTNEQVFFVSFAQNWCTTYDSSIDDDKKSNYSPTPIRVNGSLRNFAKFAEAFQCADDSPMSPKQKCPVW</sequence>
<dbReference type="GO" id="GO:0004222">
    <property type="term" value="F:metalloendopeptidase activity"/>
    <property type="evidence" value="ECO:0000318"/>
    <property type="project" value="GO_Central"/>
</dbReference>
<keyword evidence="3" id="KW-0479">Metal-binding</keyword>
<gene>
    <name evidence="10" type="ORF">NEMVEDRAFT_v1g218515</name>
</gene>
<dbReference type="PANTHER" id="PTHR11733">
    <property type="entry name" value="ZINC METALLOPROTEASE FAMILY M13 NEPRILYSIN-RELATED"/>
    <property type="match status" value="1"/>
</dbReference>
<proteinExistence type="predicted"/>
<evidence type="ECO:0000256" key="4">
    <source>
        <dbReference type="ARBA" id="ARBA00022801"/>
    </source>
</evidence>